<dbReference type="PROSITE" id="PS51257">
    <property type="entry name" value="PROKAR_LIPOPROTEIN"/>
    <property type="match status" value="1"/>
</dbReference>
<dbReference type="GO" id="GO:0030288">
    <property type="term" value="C:outer membrane-bounded periplasmic space"/>
    <property type="evidence" value="ECO:0007669"/>
    <property type="project" value="TreeGrafter"/>
</dbReference>
<dbReference type="InterPro" id="IPR051313">
    <property type="entry name" value="Bact_iron-sidero_bind"/>
</dbReference>
<dbReference type="Proteomes" id="UP000247696">
    <property type="component" value="Chromosome"/>
</dbReference>
<sequence>MATVKLRRTASMWRTAAAGVLAAVTLGAAVACSSGDDGDESTSTDGRAGIHTTDPLGHSVDLDHDPAAAMGFYTTDVDILATLDVPLASTQPVREGYDSFPSYFPQDKLKNVTDTFVNYPEFNYEAVAEADPDFILNGIGGLEEAHDRLSAVAPTYSDNSFDGEPWLGHFERTASDLGREKQLAAWKETYEGKTGAAASKIGSAGLGDLTVATLNFSDNRFSLGCYAGLECGVFSDLGLSLKVGEEDEDLELGMEQVNQLADIDAVWFGTVRGAADDPDFVEMMNQLNASPQWRELPFVKQNRIYTYDMEMQYGSPSGALAFADQVTRDLTEQH</sequence>
<dbReference type="Gene3D" id="3.40.50.1980">
    <property type="entry name" value="Nitrogenase molybdenum iron protein domain"/>
    <property type="match status" value="2"/>
</dbReference>
<evidence type="ECO:0000259" key="7">
    <source>
        <dbReference type="PROSITE" id="PS50983"/>
    </source>
</evidence>
<protein>
    <submittedName>
        <fullName evidence="8">HTH-type transcriptional activator Btr</fullName>
    </submittedName>
</protein>
<gene>
    <name evidence="8" type="primary">btr</name>
    <name evidence="8" type="ORF">Csp1_25120</name>
</gene>
<keyword evidence="4 6" id="KW-0732">Signal</keyword>
<dbReference type="PANTHER" id="PTHR30532:SF1">
    <property type="entry name" value="IRON(3+)-HYDROXAMATE-BINDING PROTEIN FHUD"/>
    <property type="match status" value="1"/>
</dbReference>
<dbReference type="EMBL" id="CP024988">
    <property type="protein sequence ID" value="AWT27260.1"/>
    <property type="molecule type" value="Genomic_DNA"/>
</dbReference>
<reference evidence="9" key="1">
    <citation type="submission" date="2017-11" db="EMBL/GenBank/DDBJ databases">
        <title>Otitis media/interna in a cat caused by the recently described species Corynebacterium provencense.</title>
        <authorList>
            <person name="Kittl S."/>
            <person name="Brodard I."/>
            <person name="Rychener L."/>
            <person name="Jores J."/>
            <person name="Roosje P."/>
            <person name="Gobeli Brawand S."/>
        </authorList>
    </citation>
    <scope>NUCLEOTIDE SEQUENCE [LARGE SCALE GENOMIC DNA]</scope>
    <source>
        <strain evidence="9">17KM38</strain>
    </source>
</reference>
<evidence type="ECO:0000256" key="5">
    <source>
        <dbReference type="SAM" id="MobiDB-lite"/>
    </source>
</evidence>
<evidence type="ECO:0000313" key="9">
    <source>
        <dbReference type="Proteomes" id="UP000247696"/>
    </source>
</evidence>
<accession>A0A2Z3YWD5</accession>
<evidence type="ECO:0000256" key="6">
    <source>
        <dbReference type="SAM" id="SignalP"/>
    </source>
</evidence>
<feature type="chain" id="PRO_5038402263" evidence="6">
    <location>
        <begin position="23"/>
        <end position="334"/>
    </location>
</feature>
<evidence type="ECO:0000256" key="1">
    <source>
        <dbReference type="ARBA" id="ARBA00004196"/>
    </source>
</evidence>
<dbReference type="InterPro" id="IPR002491">
    <property type="entry name" value="ABC_transptr_periplasmic_BD"/>
</dbReference>
<comment type="subcellular location">
    <subcellularLocation>
        <location evidence="1">Cell envelope</location>
    </subcellularLocation>
</comment>
<feature type="signal peptide" evidence="6">
    <location>
        <begin position="1"/>
        <end position="22"/>
    </location>
</feature>
<dbReference type="AlphaFoldDB" id="A0A2Z3YWD5"/>
<dbReference type="SUPFAM" id="SSF53807">
    <property type="entry name" value="Helical backbone' metal receptor"/>
    <property type="match status" value="1"/>
</dbReference>
<dbReference type="PANTHER" id="PTHR30532">
    <property type="entry name" value="IRON III DICITRATE-BINDING PERIPLASMIC PROTEIN"/>
    <property type="match status" value="1"/>
</dbReference>
<keyword evidence="3" id="KW-0813">Transport</keyword>
<dbReference type="Pfam" id="PF01497">
    <property type="entry name" value="Peripla_BP_2"/>
    <property type="match status" value="1"/>
</dbReference>
<comment type="similarity">
    <text evidence="2">Belongs to the bacterial solute-binding protein 8 family.</text>
</comment>
<evidence type="ECO:0000256" key="4">
    <source>
        <dbReference type="ARBA" id="ARBA00022729"/>
    </source>
</evidence>
<proteinExistence type="inferred from homology"/>
<dbReference type="PROSITE" id="PS50983">
    <property type="entry name" value="FE_B12_PBP"/>
    <property type="match status" value="1"/>
</dbReference>
<dbReference type="GO" id="GO:1901678">
    <property type="term" value="P:iron coordination entity transport"/>
    <property type="evidence" value="ECO:0007669"/>
    <property type="project" value="UniProtKB-ARBA"/>
</dbReference>
<evidence type="ECO:0000256" key="3">
    <source>
        <dbReference type="ARBA" id="ARBA00022448"/>
    </source>
</evidence>
<evidence type="ECO:0000313" key="8">
    <source>
        <dbReference type="EMBL" id="AWT27260.1"/>
    </source>
</evidence>
<dbReference type="KEGG" id="cpre:Csp1_25120"/>
<feature type="region of interest" description="Disordered" evidence="5">
    <location>
        <begin position="34"/>
        <end position="59"/>
    </location>
</feature>
<feature type="domain" description="Fe/B12 periplasmic-binding" evidence="7">
    <location>
        <begin position="68"/>
        <end position="334"/>
    </location>
</feature>
<organism evidence="8 9">
    <name type="scientific">Corynebacterium provencense</name>
    <dbReference type="NCBI Taxonomy" id="1737425"/>
    <lineage>
        <taxon>Bacteria</taxon>
        <taxon>Bacillati</taxon>
        <taxon>Actinomycetota</taxon>
        <taxon>Actinomycetes</taxon>
        <taxon>Mycobacteriales</taxon>
        <taxon>Corynebacteriaceae</taxon>
        <taxon>Corynebacterium</taxon>
    </lineage>
</organism>
<name>A0A2Z3YWD5_9CORY</name>
<dbReference type="RefSeq" id="WP_161972272.1">
    <property type="nucleotide sequence ID" value="NZ_CP024988.1"/>
</dbReference>
<evidence type="ECO:0000256" key="2">
    <source>
        <dbReference type="ARBA" id="ARBA00008814"/>
    </source>
</evidence>
<keyword evidence="9" id="KW-1185">Reference proteome</keyword>